<reference evidence="1 2" key="1">
    <citation type="journal article" date="2018" name="Front. Plant Sci.">
        <title>Red Clover (Trifolium pratense) and Zigzag Clover (T. medium) - A Picture of Genomic Similarities and Differences.</title>
        <authorList>
            <person name="Dluhosova J."/>
            <person name="Istvanek J."/>
            <person name="Nedelnik J."/>
            <person name="Repkova J."/>
        </authorList>
    </citation>
    <scope>NUCLEOTIDE SEQUENCE [LARGE SCALE GENOMIC DNA]</scope>
    <source>
        <strain evidence="2">cv. 10/8</strain>
        <tissue evidence="1">Leaf</tissue>
    </source>
</reference>
<comment type="caution">
    <text evidence="1">The sequence shown here is derived from an EMBL/GenBank/DDBJ whole genome shotgun (WGS) entry which is preliminary data.</text>
</comment>
<sequence length="30" mass="3354">MGLTDIGENFADLELHFLIARVPMGLMTFT</sequence>
<organism evidence="1 2">
    <name type="scientific">Trifolium medium</name>
    <dbReference type="NCBI Taxonomy" id="97028"/>
    <lineage>
        <taxon>Eukaryota</taxon>
        <taxon>Viridiplantae</taxon>
        <taxon>Streptophyta</taxon>
        <taxon>Embryophyta</taxon>
        <taxon>Tracheophyta</taxon>
        <taxon>Spermatophyta</taxon>
        <taxon>Magnoliopsida</taxon>
        <taxon>eudicotyledons</taxon>
        <taxon>Gunneridae</taxon>
        <taxon>Pentapetalae</taxon>
        <taxon>rosids</taxon>
        <taxon>fabids</taxon>
        <taxon>Fabales</taxon>
        <taxon>Fabaceae</taxon>
        <taxon>Papilionoideae</taxon>
        <taxon>50 kb inversion clade</taxon>
        <taxon>NPAAA clade</taxon>
        <taxon>Hologalegina</taxon>
        <taxon>IRL clade</taxon>
        <taxon>Trifolieae</taxon>
        <taxon>Trifolium</taxon>
    </lineage>
</organism>
<dbReference type="Proteomes" id="UP000265520">
    <property type="component" value="Unassembled WGS sequence"/>
</dbReference>
<accession>A0A392R8T1</accession>
<dbReference type="EMBL" id="LXQA010193319">
    <property type="protein sequence ID" value="MCI32190.1"/>
    <property type="molecule type" value="Genomic_DNA"/>
</dbReference>
<feature type="non-terminal residue" evidence="1">
    <location>
        <position position="30"/>
    </location>
</feature>
<name>A0A392R8T1_9FABA</name>
<dbReference type="AlphaFoldDB" id="A0A392R8T1"/>
<protein>
    <submittedName>
        <fullName evidence="1">Uncharacterized protein</fullName>
    </submittedName>
</protein>
<evidence type="ECO:0000313" key="1">
    <source>
        <dbReference type="EMBL" id="MCI32190.1"/>
    </source>
</evidence>
<proteinExistence type="predicted"/>
<evidence type="ECO:0000313" key="2">
    <source>
        <dbReference type="Proteomes" id="UP000265520"/>
    </source>
</evidence>
<keyword evidence="2" id="KW-1185">Reference proteome</keyword>